<dbReference type="PROSITE" id="PS51257">
    <property type="entry name" value="PROKAR_LIPOPROTEIN"/>
    <property type="match status" value="1"/>
</dbReference>
<dbReference type="Proteomes" id="UP001220670">
    <property type="component" value="Unassembled WGS sequence"/>
</dbReference>
<protein>
    <recommendedName>
        <fullName evidence="5">Lipoprotein</fullName>
    </recommendedName>
</protein>
<feature type="chain" id="PRO_5042459275" description="Lipoprotein" evidence="2">
    <location>
        <begin position="20"/>
        <end position="181"/>
    </location>
</feature>
<keyword evidence="2" id="KW-0732">Signal</keyword>
<name>A0AAJ1MB85_LIMMU</name>
<dbReference type="EMBL" id="JAQONE010000028">
    <property type="protein sequence ID" value="MDC2830726.1"/>
    <property type="molecule type" value="Genomic_DNA"/>
</dbReference>
<accession>A0AAJ1MB85</accession>
<dbReference type="RefSeq" id="WP_272221208.1">
    <property type="nucleotide sequence ID" value="NZ_JAQOMV010000034.1"/>
</dbReference>
<evidence type="ECO:0000256" key="2">
    <source>
        <dbReference type="SAM" id="SignalP"/>
    </source>
</evidence>
<feature type="compositionally biased region" description="Low complexity" evidence="1">
    <location>
        <begin position="31"/>
        <end position="40"/>
    </location>
</feature>
<evidence type="ECO:0000256" key="1">
    <source>
        <dbReference type="SAM" id="MobiDB-lite"/>
    </source>
</evidence>
<feature type="compositionally biased region" description="Low complexity" evidence="1">
    <location>
        <begin position="60"/>
        <end position="92"/>
    </location>
</feature>
<reference evidence="3" key="1">
    <citation type="submission" date="2023-01" db="EMBL/GenBank/DDBJ databases">
        <title>Genome analysis of 13 Lactobacillus isolated from gut of wild boar.</title>
        <authorList>
            <person name="Papp P."/>
            <person name="Libisch B."/>
            <person name="Nagy T."/>
            <person name="Olasz F."/>
        </authorList>
    </citation>
    <scope>NUCLEOTIDE SEQUENCE</scope>
    <source>
        <strain evidence="3">F146</strain>
    </source>
</reference>
<evidence type="ECO:0008006" key="5">
    <source>
        <dbReference type="Google" id="ProtNLM"/>
    </source>
</evidence>
<proteinExistence type="predicted"/>
<sequence>MENKLKLLSIIGLSSLLLAGCGSQNHEDYASSHSRSTSRSASHHQKSTAKKSSHHADKISSSTAATNESSAANQTSSSQSNSQSATNPSTQNGIQVEQHAINSVQEAIAAVDAKYGNGDIQWSYMSEGNGTMATDEHGQPAYWIRGQDSAYRNGNYTAGSYDGHDYYVYPDGRIIPREGNQ</sequence>
<feature type="region of interest" description="Disordered" evidence="1">
    <location>
        <begin position="24"/>
        <end position="93"/>
    </location>
</feature>
<evidence type="ECO:0000313" key="3">
    <source>
        <dbReference type="EMBL" id="MDC2830726.1"/>
    </source>
</evidence>
<dbReference type="AlphaFoldDB" id="A0AAJ1MB85"/>
<feature type="compositionally biased region" description="Basic residues" evidence="1">
    <location>
        <begin position="41"/>
        <end position="53"/>
    </location>
</feature>
<feature type="signal peptide" evidence="2">
    <location>
        <begin position="1"/>
        <end position="19"/>
    </location>
</feature>
<organism evidence="3 4">
    <name type="scientific">Limosilactobacillus mucosae</name>
    <name type="common">Lactobacillus mucosae</name>
    <dbReference type="NCBI Taxonomy" id="97478"/>
    <lineage>
        <taxon>Bacteria</taxon>
        <taxon>Bacillati</taxon>
        <taxon>Bacillota</taxon>
        <taxon>Bacilli</taxon>
        <taxon>Lactobacillales</taxon>
        <taxon>Lactobacillaceae</taxon>
        <taxon>Limosilactobacillus</taxon>
    </lineage>
</organism>
<comment type="caution">
    <text evidence="3">The sequence shown here is derived from an EMBL/GenBank/DDBJ whole genome shotgun (WGS) entry which is preliminary data.</text>
</comment>
<gene>
    <name evidence="3" type="ORF">PO250_10635</name>
</gene>
<evidence type="ECO:0000313" key="4">
    <source>
        <dbReference type="Proteomes" id="UP001220670"/>
    </source>
</evidence>